<reference evidence="3" key="1">
    <citation type="submission" date="2021-04" db="EMBL/GenBank/DDBJ databases">
        <authorList>
            <consortium name="Wellcome Sanger Institute Data Sharing"/>
        </authorList>
    </citation>
    <scope>NUCLEOTIDE SEQUENCE [LARGE SCALE GENOMIC DNA]</scope>
</reference>
<feature type="region of interest" description="Disordered" evidence="2">
    <location>
        <begin position="339"/>
        <end position="374"/>
    </location>
</feature>
<dbReference type="PANTHER" id="PTHR28616:SF1">
    <property type="entry name" value="COILED-COIL DOMAIN-CONTAINING PROTEIN 125"/>
    <property type="match status" value="1"/>
</dbReference>
<dbReference type="Ensembl" id="ENSENLT00000036340.1">
    <property type="protein sequence ID" value="ENSENLP00000035386.1"/>
    <property type="gene ID" value="ENSENLG00000015462.1"/>
</dbReference>
<dbReference type="Proteomes" id="UP000472264">
    <property type="component" value="Chromosome 9"/>
</dbReference>
<dbReference type="FunCoup" id="A0A665VUN2">
    <property type="interactions" value="325"/>
</dbReference>
<reference evidence="3" key="3">
    <citation type="submission" date="2025-09" db="UniProtKB">
        <authorList>
            <consortium name="Ensembl"/>
        </authorList>
    </citation>
    <scope>IDENTIFICATION</scope>
</reference>
<dbReference type="GO" id="GO:2000146">
    <property type="term" value="P:negative regulation of cell motility"/>
    <property type="evidence" value="ECO:0007669"/>
    <property type="project" value="TreeGrafter"/>
</dbReference>
<dbReference type="GO" id="GO:0035024">
    <property type="term" value="P:negative regulation of Rho protein signal transduction"/>
    <property type="evidence" value="ECO:0007669"/>
    <property type="project" value="TreeGrafter"/>
</dbReference>
<dbReference type="GO" id="GO:0005737">
    <property type="term" value="C:cytoplasm"/>
    <property type="evidence" value="ECO:0007669"/>
    <property type="project" value="TreeGrafter"/>
</dbReference>
<feature type="coiled-coil region" evidence="1">
    <location>
        <begin position="77"/>
        <end position="104"/>
    </location>
</feature>
<protein>
    <submittedName>
        <fullName evidence="3">Coiled-coil domain containing 125</fullName>
    </submittedName>
</protein>
<evidence type="ECO:0000313" key="4">
    <source>
        <dbReference type="Proteomes" id="UP000472264"/>
    </source>
</evidence>
<feature type="compositionally biased region" description="Polar residues" evidence="2">
    <location>
        <begin position="349"/>
        <end position="361"/>
    </location>
</feature>
<name>A0A665VUN2_ECHNA</name>
<feature type="coiled-coil region" evidence="1">
    <location>
        <begin position="208"/>
        <end position="235"/>
    </location>
</feature>
<dbReference type="InParanoid" id="A0A665VUN2"/>
<reference evidence="3" key="2">
    <citation type="submission" date="2025-08" db="UniProtKB">
        <authorList>
            <consortium name="Ensembl"/>
        </authorList>
    </citation>
    <scope>IDENTIFICATION</scope>
</reference>
<evidence type="ECO:0000256" key="1">
    <source>
        <dbReference type="SAM" id="Coils"/>
    </source>
</evidence>
<feature type="coiled-coil region" evidence="1">
    <location>
        <begin position="130"/>
        <end position="157"/>
    </location>
</feature>
<evidence type="ECO:0000256" key="2">
    <source>
        <dbReference type="SAM" id="MobiDB-lite"/>
    </source>
</evidence>
<dbReference type="InterPro" id="IPR034608">
    <property type="entry name" value="CCDC125"/>
</dbReference>
<sequence length="416" mass="47520">SSISCTLYTFTEPESVSHPYFYLHLFYFSPLPGPGSVSPPCFHWCKSASSVTNQKVFLFFFTQAILDKATIHTKSLLQKCEEKAKALEKEVNSLQWELNFNQVQMKKSEQSWEQKHDRIANENKSLAESLQVRDSEIQQLRAENTALNRQCVELLSMLNVKEKRTYQETKPQYSQKGDASVLELAVLGACRCPGVVEVVEVCPCSRAAAASRRQLIELQQELDAQQSKREEAVMVADAFRIAFEQQLRRRSERLLLPAGANILKTNYNKAEGEFDVTCWASLPTLWEFPKLMHIPEASLLNDKEEALAHQRKVSIMLAHSAEELQRQLHLSSLYQPSERSEASIPSKLPQHQSQSENQPQEQKARLKWPRANSSKEREIVNRDLSIILSRLGGNASGREDGRHNLLLWCRKIWGAR</sequence>
<keyword evidence="4" id="KW-1185">Reference proteome</keyword>
<keyword evidence="1" id="KW-0175">Coiled coil</keyword>
<organism evidence="3 4">
    <name type="scientific">Echeneis naucrates</name>
    <name type="common">Live sharksucker</name>
    <dbReference type="NCBI Taxonomy" id="173247"/>
    <lineage>
        <taxon>Eukaryota</taxon>
        <taxon>Metazoa</taxon>
        <taxon>Chordata</taxon>
        <taxon>Craniata</taxon>
        <taxon>Vertebrata</taxon>
        <taxon>Euteleostomi</taxon>
        <taxon>Actinopterygii</taxon>
        <taxon>Neopterygii</taxon>
        <taxon>Teleostei</taxon>
        <taxon>Neoteleostei</taxon>
        <taxon>Acanthomorphata</taxon>
        <taxon>Carangaria</taxon>
        <taxon>Carangiformes</taxon>
        <taxon>Echeneidae</taxon>
        <taxon>Echeneis</taxon>
    </lineage>
</organism>
<dbReference type="AlphaFoldDB" id="A0A665VUN2"/>
<dbReference type="PANTHER" id="PTHR28616">
    <property type="entry name" value="COILED-COIL DOMAIN-CONTAINING PROTEIN 125"/>
    <property type="match status" value="1"/>
</dbReference>
<proteinExistence type="predicted"/>
<evidence type="ECO:0000313" key="3">
    <source>
        <dbReference type="Ensembl" id="ENSENLP00000035386.1"/>
    </source>
</evidence>
<accession>A0A665VUN2</accession>